<sequence length="269" mass="29850">MTSKIIYHDLTSRKWPVSWSPYTVRTTLSLKLLGLPYEHHEISYPDIAATLTSLGVEPEPEDVGEEIQYTLPAITIGSETIMGSRAIAEKLASLTPEYEKKLFPQGGQSRDAVERFEKEVLPQVAKRMGGMRKHIIPFVPLFLDDKGAEYFLRTREKELGNLGAARNVALEEEKEIGWKGLVKESAAPILEFYNSLDGSAKNGVFAFGESDPQYVDICVVGILQWWICARGAKEVMEGLEEAGDGRLAKIAQHCARLQGVEEALVGGRQ</sequence>
<dbReference type="STRING" id="1043004.A0A074WM35"/>
<evidence type="ECO:0000313" key="4">
    <source>
        <dbReference type="Proteomes" id="UP000027730"/>
    </source>
</evidence>
<dbReference type="AlphaFoldDB" id="A0A074WM35"/>
<proteinExistence type="predicted"/>
<dbReference type="InterPro" id="IPR036249">
    <property type="entry name" value="Thioredoxin-like_sf"/>
</dbReference>
<protein>
    <submittedName>
        <fullName evidence="3">Uncharacterized protein</fullName>
    </submittedName>
</protein>
<accession>A0A074WM35</accession>
<dbReference type="SUPFAM" id="SSF52833">
    <property type="entry name" value="Thioredoxin-like"/>
    <property type="match status" value="1"/>
</dbReference>
<dbReference type="Gene3D" id="3.40.30.10">
    <property type="entry name" value="Glutaredoxin"/>
    <property type="match status" value="1"/>
</dbReference>
<dbReference type="InterPro" id="IPR004045">
    <property type="entry name" value="Glutathione_S-Trfase_N"/>
</dbReference>
<gene>
    <name evidence="3" type="ORF">M436DRAFT_48160</name>
</gene>
<dbReference type="GeneID" id="25410830"/>
<evidence type="ECO:0000259" key="1">
    <source>
        <dbReference type="Pfam" id="PF13409"/>
    </source>
</evidence>
<organism evidence="3 4">
    <name type="scientific">Aureobasidium namibiae CBS 147.97</name>
    <dbReference type="NCBI Taxonomy" id="1043004"/>
    <lineage>
        <taxon>Eukaryota</taxon>
        <taxon>Fungi</taxon>
        <taxon>Dikarya</taxon>
        <taxon>Ascomycota</taxon>
        <taxon>Pezizomycotina</taxon>
        <taxon>Dothideomycetes</taxon>
        <taxon>Dothideomycetidae</taxon>
        <taxon>Dothideales</taxon>
        <taxon>Saccotheciaceae</taxon>
        <taxon>Aureobasidium</taxon>
    </lineage>
</organism>
<evidence type="ECO:0000313" key="3">
    <source>
        <dbReference type="EMBL" id="KEQ72634.1"/>
    </source>
</evidence>
<feature type="domain" description="GST N-terminal" evidence="1">
    <location>
        <begin position="19"/>
        <end position="93"/>
    </location>
</feature>
<dbReference type="EMBL" id="KL584711">
    <property type="protein sequence ID" value="KEQ72634.1"/>
    <property type="molecule type" value="Genomic_DNA"/>
</dbReference>
<dbReference type="HOGENOM" id="CLU_011226_4_2_1"/>
<name>A0A074WM35_9PEZI</name>
<reference evidence="3 4" key="1">
    <citation type="journal article" date="2014" name="BMC Genomics">
        <title>Genome sequencing of four Aureobasidium pullulans varieties: biotechnological potential, stress tolerance, and description of new species.</title>
        <authorList>
            <person name="Gostin Ar C."/>
            <person name="Ohm R.A."/>
            <person name="Kogej T."/>
            <person name="Sonjak S."/>
            <person name="Turk M."/>
            <person name="Zajc J."/>
            <person name="Zalar P."/>
            <person name="Grube M."/>
            <person name="Sun H."/>
            <person name="Han J."/>
            <person name="Sharma A."/>
            <person name="Chiniquy J."/>
            <person name="Ngan C.Y."/>
            <person name="Lipzen A."/>
            <person name="Barry K."/>
            <person name="Grigoriev I.V."/>
            <person name="Gunde-Cimerman N."/>
        </authorList>
    </citation>
    <scope>NUCLEOTIDE SEQUENCE [LARGE SCALE GENOMIC DNA]</scope>
    <source>
        <strain evidence="3 4">CBS 147.97</strain>
    </source>
</reference>
<evidence type="ECO:0000259" key="2">
    <source>
        <dbReference type="Pfam" id="PF22041"/>
    </source>
</evidence>
<dbReference type="Pfam" id="PF22041">
    <property type="entry name" value="GST_C_7"/>
    <property type="match status" value="1"/>
</dbReference>
<dbReference type="OrthoDB" id="4951845at2759"/>
<dbReference type="Proteomes" id="UP000027730">
    <property type="component" value="Unassembled WGS sequence"/>
</dbReference>
<dbReference type="RefSeq" id="XP_013426541.1">
    <property type="nucleotide sequence ID" value="XM_013571087.1"/>
</dbReference>
<keyword evidence="4" id="KW-1185">Reference proteome</keyword>
<dbReference type="Pfam" id="PF13409">
    <property type="entry name" value="GST_N_2"/>
    <property type="match status" value="1"/>
</dbReference>
<feature type="domain" description="Glutathione S-transferase UstS-like C-terminal" evidence="2">
    <location>
        <begin position="130"/>
        <end position="255"/>
    </location>
</feature>
<dbReference type="Gene3D" id="1.20.1050.10">
    <property type="match status" value="1"/>
</dbReference>
<dbReference type="InterPro" id="IPR054416">
    <property type="entry name" value="GST_UstS-like_C"/>
</dbReference>